<evidence type="ECO:0000313" key="7">
    <source>
        <dbReference type="Proteomes" id="UP000257143"/>
    </source>
</evidence>
<dbReference type="InterPro" id="IPR029055">
    <property type="entry name" value="Ntn_hydrolases_N"/>
</dbReference>
<evidence type="ECO:0000259" key="5">
    <source>
        <dbReference type="Pfam" id="PF13537"/>
    </source>
</evidence>
<dbReference type="PANTHER" id="PTHR43284:SF1">
    <property type="entry name" value="ASPARAGINE SYNTHETASE"/>
    <property type="match status" value="1"/>
</dbReference>
<keyword evidence="3" id="KW-0061">Asparagine biosynthesis</keyword>
<dbReference type="Pfam" id="PF13537">
    <property type="entry name" value="GATase_7"/>
    <property type="match status" value="1"/>
</dbReference>
<dbReference type="Proteomes" id="UP000257143">
    <property type="component" value="Unassembled WGS sequence"/>
</dbReference>
<protein>
    <recommendedName>
        <fullName evidence="2">asparagine synthase (glutamine-hydrolyzing)</fullName>
        <ecNumber evidence="2">6.3.5.4</ecNumber>
    </recommendedName>
</protein>
<feature type="domain" description="Glutamine amidotransferase type-2" evidence="5">
    <location>
        <begin position="57"/>
        <end position="161"/>
    </location>
</feature>
<evidence type="ECO:0000256" key="4">
    <source>
        <dbReference type="ARBA" id="ARBA00048741"/>
    </source>
</evidence>
<dbReference type="PANTHER" id="PTHR43284">
    <property type="entry name" value="ASPARAGINE SYNTHETASE (GLUTAMINE-HYDROLYZING)"/>
    <property type="match status" value="1"/>
</dbReference>
<name>A0A3D8Q3H4_9BACI</name>
<keyword evidence="3" id="KW-0028">Amino-acid biosynthesis</keyword>
<comment type="pathway">
    <text evidence="1">Amino-acid biosynthesis; L-asparagine biosynthesis; L-asparagine from L-aspartate (L-Gln route): step 1/1.</text>
</comment>
<comment type="catalytic activity">
    <reaction evidence="4">
        <text>L-aspartate + L-glutamine + ATP + H2O = L-asparagine + L-glutamate + AMP + diphosphate + H(+)</text>
        <dbReference type="Rhea" id="RHEA:12228"/>
        <dbReference type="ChEBI" id="CHEBI:15377"/>
        <dbReference type="ChEBI" id="CHEBI:15378"/>
        <dbReference type="ChEBI" id="CHEBI:29985"/>
        <dbReference type="ChEBI" id="CHEBI:29991"/>
        <dbReference type="ChEBI" id="CHEBI:30616"/>
        <dbReference type="ChEBI" id="CHEBI:33019"/>
        <dbReference type="ChEBI" id="CHEBI:58048"/>
        <dbReference type="ChEBI" id="CHEBI:58359"/>
        <dbReference type="ChEBI" id="CHEBI:456215"/>
        <dbReference type="EC" id="6.3.5.4"/>
    </reaction>
</comment>
<dbReference type="SUPFAM" id="SSF56235">
    <property type="entry name" value="N-terminal nucleophile aminohydrolases (Ntn hydrolases)"/>
    <property type="match status" value="1"/>
</dbReference>
<accession>A0A3D8Q3H4</accession>
<evidence type="ECO:0000256" key="2">
    <source>
        <dbReference type="ARBA" id="ARBA00012737"/>
    </source>
</evidence>
<proteinExistence type="predicted"/>
<dbReference type="InterPro" id="IPR017932">
    <property type="entry name" value="GATase_2_dom"/>
</dbReference>
<keyword evidence="7" id="KW-1185">Reference proteome</keyword>
<evidence type="ECO:0000256" key="1">
    <source>
        <dbReference type="ARBA" id="ARBA00005187"/>
    </source>
</evidence>
<organism evidence="6 7">
    <name type="scientific">Oceanobacillus arenosus</name>
    <dbReference type="NCBI Taxonomy" id="1229153"/>
    <lineage>
        <taxon>Bacteria</taxon>
        <taxon>Bacillati</taxon>
        <taxon>Bacillota</taxon>
        <taxon>Bacilli</taxon>
        <taxon>Bacillales</taxon>
        <taxon>Bacillaceae</taxon>
        <taxon>Oceanobacillus</taxon>
    </lineage>
</organism>
<comment type="caution">
    <text evidence="6">The sequence shown here is derived from an EMBL/GenBank/DDBJ whole genome shotgun (WGS) entry which is preliminary data.</text>
</comment>
<dbReference type="EMBL" id="PIOC01000001">
    <property type="protein sequence ID" value="RDW22391.1"/>
    <property type="molecule type" value="Genomic_DNA"/>
</dbReference>
<gene>
    <name evidence="6" type="ORF">CWR48_01405</name>
</gene>
<dbReference type="Gene3D" id="3.60.20.10">
    <property type="entry name" value="Glutamine Phosphoribosylpyrophosphate, subunit 1, domain 1"/>
    <property type="match status" value="1"/>
</dbReference>
<dbReference type="InterPro" id="IPR051786">
    <property type="entry name" value="ASN_synthetase/amidase"/>
</dbReference>
<dbReference type="GO" id="GO:0006529">
    <property type="term" value="P:asparagine biosynthetic process"/>
    <property type="evidence" value="ECO:0007669"/>
    <property type="project" value="UniProtKB-KW"/>
</dbReference>
<dbReference type="OrthoDB" id="2715960at2"/>
<dbReference type="EC" id="6.3.5.4" evidence="2"/>
<sequence length="240" mass="27784">MPAIAGIVQLNNVEAPGNHGFELMKAINIHPWDEAIIWQQKQIFLGCVVPKLGETLPYVDVERKMAITADVHLDNREELFDRLGIEEVERKTVQDGQLILKAYQKWGRDCPDFLVGKFIFAIWDDSEEMLFGAIGYEREEPLYYFHNQETFAFCTSIAPLLTLPYVDSKFNDQWFATFANDNEPRVSEADLFITPYEQIMQIPPGYVITLMENQLEISLYHKQNVKGSRRTKSSSYDEYV</sequence>
<evidence type="ECO:0000313" key="6">
    <source>
        <dbReference type="EMBL" id="RDW22391.1"/>
    </source>
</evidence>
<dbReference type="GO" id="GO:0004066">
    <property type="term" value="F:asparagine synthase (glutamine-hydrolyzing) activity"/>
    <property type="evidence" value="ECO:0007669"/>
    <property type="project" value="UniProtKB-EC"/>
</dbReference>
<evidence type="ECO:0000256" key="3">
    <source>
        <dbReference type="ARBA" id="ARBA00022888"/>
    </source>
</evidence>
<reference evidence="7" key="1">
    <citation type="submission" date="2017-11" db="EMBL/GenBank/DDBJ databases">
        <authorList>
            <person name="Zhu W."/>
        </authorList>
    </citation>
    <scope>NUCLEOTIDE SEQUENCE [LARGE SCALE GENOMIC DNA]</scope>
    <source>
        <strain evidence="7">CAU 1183</strain>
    </source>
</reference>
<dbReference type="RefSeq" id="WP_115771249.1">
    <property type="nucleotide sequence ID" value="NZ_PIOC01000001.1"/>
</dbReference>
<dbReference type="AlphaFoldDB" id="A0A3D8Q3H4"/>